<name>A0A6H1P235_PRIMG</name>
<evidence type="ECO:0000313" key="1">
    <source>
        <dbReference type="EMBL" id="QIZ07650.1"/>
    </source>
</evidence>
<dbReference type="AlphaFoldDB" id="A0A6H1P235"/>
<evidence type="ECO:0000313" key="2">
    <source>
        <dbReference type="Proteomes" id="UP000501868"/>
    </source>
</evidence>
<protein>
    <submittedName>
        <fullName evidence="1">Uncharacterized protein</fullName>
    </submittedName>
</protein>
<reference evidence="1 2" key="2">
    <citation type="submission" date="2020-04" db="EMBL/GenBank/DDBJ databases">
        <authorList>
            <person name="Fomenkov A."/>
            <person name="Anton B.P."/>
            <person name="Roberts R.J."/>
        </authorList>
    </citation>
    <scope>NUCLEOTIDE SEQUENCE [LARGE SCALE GENOMIC DNA]</scope>
    <source>
        <strain evidence="1 2">S2</strain>
    </source>
</reference>
<accession>A0A6H1P235</accession>
<proteinExistence type="predicted"/>
<gene>
    <name evidence="1" type="ORF">HFZ78_13655</name>
</gene>
<reference evidence="1 2" key="1">
    <citation type="submission" date="2020-04" db="EMBL/GenBank/DDBJ databases">
        <title>Genome-Wide Identification of 5-Methylcytosine Sites in Bacterial Genomes By High-Throughput Sequencing of MspJI Restriction Fragments.</title>
        <authorList>
            <person name="Wu V."/>
        </authorList>
    </citation>
    <scope>NUCLEOTIDE SEQUENCE [LARGE SCALE GENOMIC DNA]</scope>
    <source>
        <strain evidence="1 2">S2</strain>
    </source>
</reference>
<sequence length="323" mass="38340">MANELFIMTGVRIQEMIEEGDSLVSRTYHGKDEHYEVLVEDKSFRLVNSLLVGKYGSLIISAKNLKTALKVFESVKLLLAFCDYVYDEDMALYRLEKDLRNGDNLKIYDLYHQRNTHERDFLENGVIIGTLRFKKLEELLKLIFRDNRLRTALACFYQAQETYYTHLVGSYITMHSRLDLHYYETDEYSFLNAINYEKFCSSLTSAYRGIEAIMDYNFRERIFENDHYKRVINDRIQGVKWDTRYLKAFDKVRYGDLNKKSYARVSTMIKKLLIARNRAGHGKVFSDQKKNNPITMELTHESKRFLEFLIIEYIDSQIKINEI</sequence>
<dbReference type="EMBL" id="CP051128">
    <property type="protein sequence ID" value="QIZ07650.1"/>
    <property type="molecule type" value="Genomic_DNA"/>
</dbReference>
<organism evidence="1 2">
    <name type="scientific">Priestia megaterium</name>
    <name type="common">Bacillus megaterium</name>
    <dbReference type="NCBI Taxonomy" id="1404"/>
    <lineage>
        <taxon>Bacteria</taxon>
        <taxon>Bacillati</taxon>
        <taxon>Bacillota</taxon>
        <taxon>Bacilli</taxon>
        <taxon>Bacillales</taxon>
        <taxon>Bacillaceae</taxon>
        <taxon>Priestia</taxon>
    </lineage>
</organism>
<dbReference type="Proteomes" id="UP000501868">
    <property type="component" value="Chromosome"/>
</dbReference>